<dbReference type="Pfam" id="PF14737">
    <property type="entry name" value="DUF4470"/>
    <property type="match status" value="1"/>
</dbReference>
<reference evidence="2" key="2">
    <citation type="submission" date="2023-05" db="EMBL/GenBank/DDBJ databases">
        <authorList>
            <consortium name="Lawrence Berkeley National Laboratory"/>
            <person name="Steindorff A."/>
            <person name="Hensen N."/>
            <person name="Bonometti L."/>
            <person name="Westerberg I."/>
            <person name="Brannstrom I.O."/>
            <person name="Guillou S."/>
            <person name="Cros-Aarteil S."/>
            <person name="Calhoun S."/>
            <person name="Haridas S."/>
            <person name="Kuo A."/>
            <person name="Mondo S."/>
            <person name="Pangilinan J."/>
            <person name="Riley R."/>
            <person name="Labutti K."/>
            <person name="Andreopoulos B."/>
            <person name="Lipzen A."/>
            <person name="Chen C."/>
            <person name="Yanf M."/>
            <person name="Daum C."/>
            <person name="Ng V."/>
            <person name="Clum A."/>
            <person name="Ohm R."/>
            <person name="Martin F."/>
            <person name="Silar P."/>
            <person name="Natvig D."/>
            <person name="Lalanne C."/>
            <person name="Gautier V."/>
            <person name="Ament-Velasquez S.L."/>
            <person name="Kruys A."/>
            <person name="Hutchinson M.I."/>
            <person name="Powell A.J."/>
            <person name="Barry K."/>
            <person name="Miller A.N."/>
            <person name="Grigoriev I.V."/>
            <person name="Debuchy R."/>
            <person name="Gladieux P."/>
            <person name="Thoren M.H."/>
            <person name="Johannesson H."/>
        </authorList>
    </citation>
    <scope>NUCLEOTIDE SEQUENCE</scope>
    <source>
        <strain evidence="2">CBS 538.74</strain>
    </source>
</reference>
<evidence type="ECO:0000313" key="3">
    <source>
        <dbReference type="Proteomes" id="UP001302745"/>
    </source>
</evidence>
<evidence type="ECO:0000259" key="1">
    <source>
        <dbReference type="Pfam" id="PF14737"/>
    </source>
</evidence>
<dbReference type="Gene3D" id="6.10.140.2220">
    <property type="match status" value="1"/>
</dbReference>
<reference evidence="2" key="1">
    <citation type="journal article" date="2023" name="Mol. Phylogenet. Evol.">
        <title>Genome-scale phylogeny and comparative genomics of the fungal order Sordariales.</title>
        <authorList>
            <person name="Hensen N."/>
            <person name="Bonometti L."/>
            <person name="Westerberg I."/>
            <person name="Brannstrom I.O."/>
            <person name="Guillou S."/>
            <person name="Cros-Aarteil S."/>
            <person name="Calhoun S."/>
            <person name="Haridas S."/>
            <person name="Kuo A."/>
            <person name="Mondo S."/>
            <person name="Pangilinan J."/>
            <person name="Riley R."/>
            <person name="LaButti K."/>
            <person name="Andreopoulos B."/>
            <person name="Lipzen A."/>
            <person name="Chen C."/>
            <person name="Yan M."/>
            <person name="Daum C."/>
            <person name="Ng V."/>
            <person name="Clum A."/>
            <person name="Steindorff A."/>
            <person name="Ohm R.A."/>
            <person name="Martin F."/>
            <person name="Silar P."/>
            <person name="Natvig D.O."/>
            <person name="Lalanne C."/>
            <person name="Gautier V."/>
            <person name="Ament-Velasquez S.L."/>
            <person name="Kruys A."/>
            <person name="Hutchinson M.I."/>
            <person name="Powell A.J."/>
            <person name="Barry K."/>
            <person name="Miller A.N."/>
            <person name="Grigoriev I.V."/>
            <person name="Debuchy R."/>
            <person name="Gladieux P."/>
            <person name="Hiltunen Thoren M."/>
            <person name="Johannesson H."/>
        </authorList>
    </citation>
    <scope>NUCLEOTIDE SEQUENCE</scope>
    <source>
        <strain evidence="2">CBS 538.74</strain>
    </source>
</reference>
<sequence>YCGKKCQTAHWSTHKVICKSSFSKPNWRPTWDREGRDPAWAIGDARNNLHNPFGKGVYMWGNVPAIDILRLPDNEGLTHDEEIELLFAASGDLRNVVKTIVDLPTAATQHINVTVNDREFAVVARNAILLLFALNAPETATGDDNGSYDTADALIRLWYSAFIPMKVLSVIQDVVKPLIADICTKIASKDPATSLGKTWKCPSGRSLRLVLKRDQWFMLERMVSNAHNLSYERASEIRHAVTLAPDRADYRDRWDFKESTPSTRIAKHRFREDGLLLPFGHPRVGFDTPNITLFQDANTWLMDDKANPLDGWPIWEVLHQSWGAKEDWYGKLYAYLHHVLGRFLERLATSSVSFEMHCLDARELKNHLGRDQYTRIEASNISDLCHLGIQETLTSRLPLLQRPQRNPHATIITLFINGVMEAANMSGADMKSYATKAMRYLPTTDIAAFMKPNGAAMTRIWDARSMFFDVDKFFKLYKSHRNFDRISSDLQIVEKEHNTIIEKWPTQLKLQSGQKGAQEEFDVMMGSNLSGIERYVEWKKFA</sequence>
<dbReference type="EMBL" id="MU857483">
    <property type="protein sequence ID" value="KAK4148361.1"/>
    <property type="molecule type" value="Genomic_DNA"/>
</dbReference>
<dbReference type="InterPro" id="IPR027974">
    <property type="entry name" value="DUF4470"/>
</dbReference>
<feature type="non-terminal residue" evidence="2">
    <location>
        <position position="1"/>
    </location>
</feature>
<gene>
    <name evidence="2" type="ORF">C8A00DRAFT_39095</name>
</gene>
<protein>
    <recommendedName>
        <fullName evidence="1">DUF4470 domain-containing protein</fullName>
    </recommendedName>
</protein>
<proteinExistence type="predicted"/>
<comment type="caution">
    <text evidence="2">The sequence shown here is derived from an EMBL/GenBank/DDBJ whole genome shotgun (WGS) entry which is preliminary data.</text>
</comment>
<organism evidence="2 3">
    <name type="scientific">Chaetomidium leptoderma</name>
    <dbReference type="NCBI Taxonomy" id="669021"/>
    <lineage>
        <taxon>Eukaryota</taxon>
        <taxon>Fungi</taxon>
        <taxon>Dikarya</taxon>
        <taxon>Ascomycota</taxon>
        <taxon>Pezizomycotina</taxon>
        <taxon>Sordariomycetes</taxon>
        <taxon>Sordariomycetidae</taxon>
        <taxon>Sordariales</taxon>
        <taxon>Chaetomiaceae</taxon>
        <taxon>Chaetomidium</taxon>
    </lineage>
</organism>
<dbReference type="AlphaFoldDB" id="A0AAN6VCE6"/>
<accession>A0AAN6VCE6</accession>
<name>A0AAN6VCE6_9PEZI</name>
<feature type="domain" description="DUF4470" evidence="1">
    <location>
        <begin position="59"/>
        <end position="163"/>
    </location>
</feature>
<dbReference type="Proteomes" id="UP001302745">
    <property type="component" value="Unassembled WGS sequence"/>
</dbReference>
<keyword evidence="3" id="KW-1185">Reference proteome</keyword>
<dbReference type="SUPFAM" id="SSF144232">
    <property type="entry name" value="HIT/MYND zinc finger-like"/>
    <property type="match status" value="1"/>
</dbReference>
<evidence type="ECO:0000313" key="2">
    <source>
        <dbReference type="EMBL" id="KAK4148361.1"/>
    </source>
</evidence>